<evidence type="ECO:0000259" key="4">
    <source>
        <dbReference type="Pfam" id="PF08241"/>
    </source>
</evidence>
<dbReference type="Proteomes" id="UP000622552">
    <property type="component" value="Unassembled WGS sequence"/>
</dbReference>
<dbReference type="GO" id="GO:0000179">
    <property type="term" value="F:rRNA (adenine-N6,N6-)-dimethyltransferase activity"/>
    <property type="evidence" value="ECO:0007669"/>
    <property type="project" value="InterPro"/>
</dbReference>
<dbReference type="Pfam" id="PF08241">
    <property type="entry name" value="Methyltransf_11"/>
    <property type="match status" value="1"/>
</dbReference>
<dbReference type="InterPro" id="IPR029063">
    <property type="entry name" value="SAM-dependent_MTases_sf"/>
</dbReference>
<evidence type="ECO:0000256" key="2">
    <source>
        <dbReference type="ARBA" id="ARBA00022603"/>
    </source>
</evidence>
<dbReference type="InterPro" id="IPR020596">
    <property type="entry name" value="rRNA_Ade_Mease_Trfase_CS"/>
</dbReference>
<proteinExistence type="inferred from homology"/>
<organism evidence="5 6">
    <name type="scientific">Longispora fulva</name>
    <dbReference type="NCBI Taxonomy" id="619741"/>
    <lineage>
        <taxon>Bacteria</taxon>
        <taxon>Bacillati</taxon>
        <taxon>Actinomycetota</taxon>
        <taxon>Actinomycetes</taxon>
        <taxon>Micromonosporales</taxon>
        <taxon>Micromonosporaceae</taxon>
        <taxon>Longispora</taxon>
    </lineage>
</organism>
<dbReference type="AlphaFoldDB" id="A0A8J7GLN3"/>
<evidence type="ECO:0000256" key="1">
    <source>
        <dbReference type="ARBA" id="ARBA00008361"/>
    </source>
</evidence>
<dbReference type="RefSeq" id="WP_197005888.1">
    <property type="nucleotide sequence ID" value="NZ_BONS01000012.1"/>
</dbReference>
<protein>
    <submittedName>
        <fullName evidence="5">Ubiquinone/menaquinone biosynthesis C-methylase UbiE</fullName>
    </submittedName>
</protein>
<gene>
    <name evidence="5" type="ORF">IW245_005401</name>
</gene>
<dbReference type="CDD" id="cd02440">
    <property type="entry name" value="AdoMet_MTases"/>
    <property type="match status" value="1"/>
</dbReference>
<keyword evidence="5" id="KW-0830">Ubiquinone</keyword>
<keyword evidence="3" id="KW-0808">Transferase</keyword>
<dbReference type="Gene3D" id="3.40.50.150">
    <property type="entry name" value="Vaccinia Virus protein VP39"/>
    <property type="match status" value="1"/>
</dbReference>
<keyword evidence="2" id="KW-0489">Methyltransferase</keyword>
<name>A0A8J7GLN3_9ACTN</name>
<dbReference type="InterPro" id="IPR051052">
    <property type="entry name" value="Diverse_substrate_MTase"/>
</dbReference>
<dbReference type="PROSITE" id="PS01131">
    <property type="entry name" value="RRNA_A_DIMETH"/>
    <property type="match status" value="1"/>
</dbReference>
<accession>A0A8J7GLN3</accession>
<comment type="similarity">
    <text evidence="1">Belongs to the methyltransferase superfamily.</text>
</comment>
<reference evidence="5" key="1">
    <citation type="submission" date="2020-11" db="EMBL/GenBank/DDBJ databases">
        <title>Sequencing the genomes of 1000 actinobacteria strains.</title>
        <authorList>
            <person name="Klenk H.-P."/>
        </authorList>
    </citation>
    <scope>NUCLEOTIDE SEQUENCE</scope>
    <source>
        <strain evidence="5">DSM 45356</strain>
    </source>
</reference>
<evidence type="ECO:0000256" key="3">
    <source>
        <dbReference type="ARBA" id="ARBA00022679"/>
    </source>
</evidence>
<keyword evidence="6" id="KW-1185">Reference proteome</keyword>
<dbReference type="SUPFAM" id="SSF53335">
    <property type="entry name" value="S-adenosyl-L-methionine-dependent methyltransferases"/>
    <property type="match status" value="1"/>
</dbReference>
<feature type="domain" description="Methyltransferase type 11" evidence="4">
    <location>
        <begin position="29"/>
        <end position="114"/>
    </location>
</feature>
<dbReference type="EMBL" id="JADOUF010000001">
    <property type="protein sequence ID" value="MBG6139207.1"/>
    <property type="molecule type" value="Genomic_DNA"/>
</dbReference>
<evidence type="ECO:0000313" key="6">
    <source>
        <dbReference type="Proteomes" id="UP000622552"/>
    </source>
</evidence>
<comment type="caution">
    <text evidence="5">The sequence shown here is derived from an EMBL/GenBank/DDBJ whole genome shotgun (WGS) entry which is preliminary data.</text>
</comment>
<dbReference type="PANTHER" id="PTHR44942">
    <property type="entry name" value="METHYLTRANSF_11 DOMAIN-CONTAINING PROTEIN"/>
    <property type="match status" value="1"/>
</dbReference>
<dbReference type="InterPro" id="IPR013216">
    <property type="entry name" value="Methyltransf_11"/>
</dbReference>
<dbReference type="PANTHER" id="PTHR44942:SF4">
    <property type="entry name" value="METHYLTRANSFERASE TYPE 11 DOMAIN-CONTAINING PROTEIN"/>
    <property type="match status" value="1"/>
</dbReference>
<sequence length="225" mass="24797">MADLYDRIRPSYPAEAAAWLLGPAPMKVVDLGAGTGIFSRVLANAGHEVIAVEPDAAMRSRIGSGITALEGSAERIPLPDASVDAVVAAQAYHWFHHDEAHPEIARVLRNGGVFGPIWNIRDESVDWVAAISKIAESEAQRVLHSPQPGFGQHFHPAERATFRHSVHHTTDTLVTLTRSRSYYLTATPERQAEVEAELRDLTTGLDEPFELPYITVALRTRRLPR</sequence>
<evidence type="ECO:0000313" key="5">
    <source>
        <dbReference type="EMBL" id="MBG6139207.1"/>
    </source>
</evidence>